<dbReference type="Proteomes" id="UP000254259">
    <property type="component" value="Plasmid CBM2636p"/>
</dbReference>
<feature type="domain" description="Integrase catalytic" evidence="1">
    <location>
        <begin position="1"/>
        <end position="82"/>
    </location>
</feature>
<evidence type="ECO:0000259" key="1">
    <source>
        <dbReference type="PROSITE" id="PS50994"/>
    </source>
</evidence>
<dbReference type="Proteomes" id="UP000257139">
    <property type="component" value="Plasmid CBM2594_p"/>
</dbReference>
<dbReference type="NCBIfam" id="NF033563">
    <property type="entry name" value="transpos_IS30"/>
    <property type="match status" value="1"/>
</dbReference>
<name>A0A375DSL5_9BURK</name>
<dbReference type="InterPro" id="IPR012337">
    <property type="entry name" value="RNaseH-like_sf"/>
</dbReference>
<evidence type="ECO:0000313" key="3">
    <source>
        <dbReference type="EMBL" id="SOY77920.1"/>
    </source>
</evidence>
<dbReference type="EMBL" id="OFSP01000064">
    <property type="protein sequence ID" value="SOY76707.1"/>
    <property type="molecule type" value="Genomic_DNA"/>
</dbReference>
<evidence type="ECO:0000313" key="6">
    <source>
        <dbReference type="Proteomes" id="UP000254259"/>
    </source>
</evidence>
<dbReference type="PROSITE" id="PS50994">
    <property type="entry name" value="INTEGRASE"/>
    <property type="match status" value="1"/>
</dbReference>
<dbReference type="OMA" id="LGMDTYF"/>
<dbReference type="InterPro" id="IPR051917">
    <property type="entry name" value="Transposase-Integrase"/>
</dbReference>
<sequence>MAGHKSFTVATDIRVYFCEPQNPWQRGTNENTNELLRQYLPKGTDLSIYSQAKLNAIARRLHERPRKALNFDTPAERFHQAVALTGQLLEYDGEMPNRD</sequence>
<accession>A0A375DSL5</accession>
<protein>
    <submittedName>
        <fullName evidence="4">Transposase</fullName>
    </submittedName>
</protein>
<dbReference type="GO" id="GO:0003676">
    <property type="term" value="F:nucleic acid binding"/>
    <property type="evidence" value="ECO:0007669"/>
    <property type="project" value="InterPro"/>
</dbReference>
<reference evidence="6 7" key="1">
    <citation type="submission" date="2018-01" db="EMBL/GenBank/DDBJ databases">
        <authorList>
            <person name="Clerissi C."/>
        </authorList>
    </citation>
    <scope>NUCLEOTIDE SEQUENCE [LARGE SCALE GENOMIC DNA]</scope>
    <source>
        <strain evidence="3">Cupriavidus taiwanensis LMG 19430</strain>
        <strain evidence="2">Cupriavidus taiwanensis STM 3521</strain>
        <strain evidence="4">Cupriavidus taiwanensis STM 6021</strain>
        <strain evidence="5">Cupriavidus taiwanensis SWF 66322</strain>
        <plasmid evidence="8">cbm2586_p</plasmid>
        <plasmid evidence="7">cbm2589_p</plasmid>
        <plasmid evidence="5">CBM2636p</plasmid>
        <plasmid evidence="6">cbm2636p</plasmid>
    </source>
</reference>
<evidence type="ECO:0000313" key="5">
    <source>
        <dbReference type="EMBL" id="SPD69617.1"/>
    </source>
</evidence>
<geneLocation type="plasmid" evidence="6">
    <name>cbm2636p</name>
</geneLocation>
<dbReference type="GO" id="GO:0032196">
    <property type="term" value="P:transposition"/>
    <property type="evidence" value="ECO:0007669"/>
    <property type="project" value="TreeGrafter"/>
</dbReference>
<dbReference type="GO" id="GO:0005829">
    <property type="term" value="C:cytosol"/>
    <property type="evidence" value="ECO:0007669"/>
    <property type="project" value="TreeGrafter"/>
</dbReference>
<dbReference type="EMBL" id="OFSN01000052">
    <property type="protein sequence ID" value="SOY77920.1"/>
    <property type="molecule type" value="Genomic_DNA"/>
</dbReference>
<keyword evidence="5" id="KW-0614">Plasmid</keyword>
<dbReference type="EMBL" id="OGUU01000030">
    <property type="protein sequence ID" value="SPC25264.1"/>
    <property type="molecule type" value="Genomic_DNA"/>
</dbReference>
<dbReference type="AlphaFoldDB" id="A0A375DSL5"/>
<geneLocation type="plasmid" evidence="8">
    <name>cbm2586_p</name>
</geneLocation>
<gene>
    <name evidence="3" type="ORF">CBM2586_P310008</name>
    <name evidence="2" type="ORF">CBM2589_P310007</name>
    <name evidence="4" type="ORF">CBM2594_P240009</name>
    <name evidence="5" type="ORF">CBM2636_P20304</name>
</gene>
<dbReference type="Proteomes" id="UP000256297">
    <property type="component" value="Plasmid CBM2589_p"/>
</dbReference>
<dbReference type="EMBL" id="LT984815">
    <property type="protein sequence ID" value="SPD69617.1"/>
    <property type="molecule type" value="Genomic_DNA"/>
</dbReference>
<proteinExistence type="predicted"/>
<evidence type="ECO:0000313" key="4">
    <source>
        <dbReference type="EMBL" id="SPC25264.1"/>
    </source>
</evidence>
<dbReference type="PANTHER" id="PTHR10948:SF23">
    <property type="entry name" value="TRANSPOSASE INSI FOR INSERTION SEQUENCE ELEMENT IS30A-RELATED"/>
    <property type="match status" value="1"/>
</dbReference>
<evidence type="ECO:0000313" key="2">
    <source>
        <dbReference type="EMBL" id="SOY76707.1"/>
    </source>
</evidence>
<dbReference type="InterPro" id="IPR001584">
    <property type="entry name" value="Integrase_cat-core"/>
</dbReference>
<dbReference type="InterPro" id="IPR036397">
    <property type="entry name" value="RNaseH_sf"/>
</dbReference>
<dbReference type="InterPro" id="IPR053392">
    <property type="entry name" value="Transposase_IS30-like"/>
</dbReference>
<dbReference type="GO" id="GO:0015074">
    <property type="term" value="P:DNA integration"/>
    <property type="evidence" value="ECO:0007669"/>
    <property type="project" value="InterPro"/>
</dbReference>
<dbReference type="PANTHER" id="PTHR10948">
    <property type="entry name" value="TRANSPOSASE"/>
    <property type="match status" value="1"/>
</dbReference>
<evidence type="ECO:0000313" key="8">
    <source>
        <dbReference type="Proteomes" id="UP000257016"/>
    </source>
</evidence>
<dbReference type="Proteomes" id="UP000257016">
    <property type="component" value="Unassembled WGS sequence"/>
</dbReference>
<geneLocation type="plasmid" evidence="5">
    <name>CBM2636p</name>
</geneLocation>
<dbReference type="Gene3D" id="3.30.420.10">
    <property type="entry name" value="Ribonuclease H-like superfamily/Ribonuclease H"/>
    <property type="match status" value="1"/>
</dbReference>
<dbReference type="SUPFAM" id="SSF53098">
    <property type="entry name" value="Ribonuclease H-like"/>
    <property type="match status" value="1"/>
</dbReference>
<evidence type="ECO:0000313" key="7">
    <source>
        <dbReference type="Proteomes" id="UP000256297"/>
    </source>
</evidence>
<dbReference type="GO" id="GO:0004803">
    <property type="term" value="F:transposase activity"/>
    <property type="evidence" value="ECO:0007669"/>
    <property type="project" value="TreeGrafter"/>
</dbReference>
<organism evidence="4">
    <name type="scientific">Cupriavidus taiwanensis</name>
    <dbReference type="NCBI Taxonomy" id="164546"/>
    <lineage>
        <taxon>Bacteria</taxon>
        <taxon>Pseudomonadati</taxon>
        <taxon>Pseudomonadota</taxon>
        <taxon>Betaproteobacteria</taxon>
        <taxon>Burkholderiales</taxon>
        <taxon>Burkholderiaceae</taxon>
        <taxon>Cupriavidus</taxon>
    </lineage>
</organism>
<geneLocation type="plasmid" evidence="7">
    <name>cbm2589_p</name>
</geneLocation>